<feature type="compositionally biased region" description="Basic and acidic residues" evidence="1">
    <location>
        <begin position="605"/>
        <end position="615"/>
    </location>
</feature>
<feature type="compositionally biased region" description="Basic and acidic residues" evidence="1">
    <location>
        <begin position="535"/>
        <end position="549"/>
    </location>
</feature>
<keyword evidence="2" id="KW-1185">Reference proteome</keyword>
<feature type="compositionally biased region" description="Basic and acidic residues" evidence="1">
    <location>
        <begin position="356"/>
        <end position="366"/>
    </location>
</feature>
<reference evidence="3" key="2">
    <citation type="submission" date="2016-04" db="UniProtKB">
        <authorList>
            <consortium name="WormBaseParasite"/>
        </authorList>
    </citation>
    <scope>IDENTIFICATION</scope>
</reference>
<dbReference type="AlphaFoldDB" id="A0A158P8U1"/>
<feature type="compositionally biased region" description="Polar residues" evidence="1">
    <location>
        <begin position="1060"/>
        <end position="1106"/>
    </location>
</feature>
<feature type="compositionally biased region" description="Basic and acidic residues" evidence="1">
    <location>
        <begin position="468"/>
        <end position="481"/>
    </location>
</feature>
<evidence type="ECO:0000313" key="2">
    <source>
        <dbReference type="Proteomes" id="UP000035642"/>
    </source>
</evidence>
<organism evidence="2 3">
    <name type="scientific">Angiostrongylus cantonensis</name>
    <name type="common">Rat lungworm</name>
    <dbReference type="NCBI Taxonomy" id="6313"/>
    <lineage>
        <taxon>Eukaryota</taxon>
        <taxon>Metazoa</taxon>
        <taxon>Ecdysozoa</taxon>
        <taxon>Nematoda</taxon>
        <taxon>Chromadorea</taxon>
        <taxon>Rhabditida</taxon>
        <taxon>Rhabditina</taxon>
        <taxon>Rhabditomorpha</taxon>
        <taxon>Strongyloidea</taxon>
        <taxon>Metastrongylidae</taxon>
        <taxon>Angiostrongylus</taxon>
    </lineage>
</organism>
<name>A0A158P8U1_ANGCA</name>
<feature type="region of interest" description="Disordered" evidence="1">
    <location>
        <begin position="535"/>
        <end position="556"/>
    </location>
</feature>
<accession>A0A158P8U1</accession>
<reference evidence="2" key="1">
    <citation type="submission" date="2012-09" db="EMBL/GenBank/DDBJ databases">
        <authorList>
            <person name="Martin A.A."/>
        </authorList>
    </citation>
    <scope>NUCLEOTIDE SEQUENCE</scope>
</reference>
<feature type="compositionally biased region" description="Pro residues" evidence="1">
    <location>
        <begin position="800"/>
        <end position="832"/>
    </location>
</feature>
<protein>
    <submittedName>
        <fullName evidence="3">AIP3 domain-containing protein</fullName>
    </submittedName>
</protein>
<feature type="region of interest" description="Disordered" evidence="1">
    <location>
        <begin position="320"/>
        <end position="402"/>
    </location>
</feature>
<evidence type="ECO:0000313" key="3">
    <source>
        <dbReference type="WBParaSite" id="ACAC_0000744401-mRNA-1"/>
    </source>
</evidence>
<dbReference type="STRING" id="6313.A0A158P8U1"/>
<feature type="compositionally biased region" description="Basic and acidic residues" evidence="1">
    <location>
        <begin position="381"/>
        <end position="397"/>
    </location>
</feature>
<feature type="region of interest" description="Disordered" evidence="1">
    <location>
        <begin position="603"/>
        <end position="683"/>
    </location>
</feature>
<dbReference type="WBParaSite" id="ACAC_0000744401-mRNA-1">
    <property type="protein sequence ID" value="ACAC_0000744401-mRNA-1"/>
    <property type="gene ID" value="ACAC_0000744401"/>
</dbReference>
<feature type="compositionally biased region" description="Low complexity" evidence="1">
    <location>
        <begin position="783"/>
        <end position="799"/>
    </location>
</feature>
<feature type="compositionally biased region" description="Low complexity" evidence="1">
    <location>
        <begin position="672"/>
        <end position="683"/>
    </location>
</feature>
<dbReference type="Proteomes" id="UP000035642">
    <property type="component" value="Unassembled WGS sequence"/>
</dbReference>
<evidence type="ECO:0000256" key="1">
    <source>
        <dbReference type="SAM" id="MobiDB-lite"/>
    </source>
</evidence>
<feature type="compositionally biased region" description="Polar residues" evidence="1">
    <location>
        <begin position="1022"/>
        <end position="1038"/>
    </location>
</feature>
<sequence>MPGSPRWNDADTDYVPPGVKKPRKSHHMGSASSHKSESSKKSVVRSRPAVRVSEDAREGIEKMHALISTPRPVDTNIGEGLVRVDLPHSSNRNEKLYSEGEELNDGRSVVRIIDKETEFVMSLKSPLDAYCLSVRDLLNTLSEYMNTPSFRQEVEDNIALEKIIPPDKGLLIAPLGLEENLIERKARNAELVEKVRQMQAAVAAQRAQGVCALYERLSDLGMSDVETPTELLQGSKQIVAQHKVLNQRVSSFETEVAMLEGKVRAVRPYGEKLIEALHSQGDNPFNVEELLQSVMSQMSNDNTSTALRLESENEGVEGLLMSPVAGPSTIGPVHVAGSSRRPRQRPRAGPGARGKGKPEENSEEMQRQINEIVQAALKVDSAAKEKERRSRGTERPARRSAALHVNTDSVVVPLQRSAQFPVASRRDDPELDIYDHMDICTNELTASFKIPLRDKDKVQGLSPLPEKSPLHDTHDAREFSQKDIQTIKMRQKRRYAADQAKDAKKLRRQENVVQDPLAVVDRICGEMAASRVKRESSHRECKERPHPVEPDTTLSREALERHALDDTMAKEFVCRDSLMERLLGYKMLYGRIESFTSMGYIKVEPPPEKNTRDEQGMVNVSSSKHRRGPCTPPPTGIIDTPSSVPQKPKQQRGPKTPPGSPGPRTPPPQQAQPPQAQTSSSSVAPAMQSLLANIAAMASTSCGQLATLEDDLNKIVGQVNTGVFLESFVSALRSATAQNVGCVADAEKSLQPANSVHEMSSKSLARREIDTDSVKMELVSDCSLSPLRPGSPPRGNSPLQAPPPPPLIAPPPPPPILPPPPTQAIASAPPPPPPPPGVVPYIPMVPLPVTNIGMQAPPPLLPPPFPIPPNFAALPPPLPPYPAQMPCQSASQHLNTDQVKAPPQQQKNHVVAPPFVPTIPNLTIPPPGVANQTTSACATQLVVSSVPPSRTSDAPPHPSTCVLNQNPPATSVPSVTKVTDNTVFRLVIGDSGVKKTNLSSSVNIQKQSLTDNWCGKINSTRGSSGLTHSGAENSSANPLPTAFDPTKLHNSDGFMDGNRQRSGPTFGKQSESALQHNRGGLNQNHIRQPPSNSVASSTGGTPALSNHLPKQTVQRVMLSQETAATSQSVTNTLLSALGISSSSSAQPKAPQNLPLKPPAPVDRFGCSLPYSNNRAPIQSGPTGPLGHPHFNFPQQPRPFLNNTHAPRHVRQYPRVQRGEVRYVGLKLEAHSFAGIIKWMEDSYSID</sequence>
<feature type="region of interest" description="Disordered" evidence="1">
    <location>
        <begin position="782"/>
        <end position="832"/>
    </location>
</feature>
<feature type="region of interest" description="Disordered" evidence="1">
    <location>
        <begin position="461"/>
        <end position="482"/>
    </location>
</feature>
<feature type="compositionally biased region" description="Pro residues" evidence="1">
    <location>
        <begin position="655"/>
        <end position="671"/>
    </location>
</feature>
<feature type="region of interest" description="Disordered" evidence="1">
    <location>
        <begin position="1"/>
        <end position="57"/>
    </location>
</feature>
<feature type="region of interest" description="Disordered" evidence="1">
    <location>
        <begin position="1022"/>
        <end position="1106"/>
    </location>
</feature>
<proteinExistence type="predicted"/>